<dbReference type="PANTHER" id="PTHR39741">
    <property type="entry name" value="F-BOX DOMAIN CONTAINING PROTEIN, EXPRESSED"/>
    <property type="match status" value="1"/>
</dbReference>
<dbReference type="PANTHER" id="PTHR39741:SF16">
    <property type="entry name" value="F-BOX DOMAIN-CONTAINING PROTEIN"/>
    <property type="match status" value="1"/>
</dbReference>
<gene>
    <name evidence="1" type="ORF">RND71_001216</name>
</gene>
<evidence type="ECO:0000313" key="1">
    <source>
        <dbReference type="EMBL" id="KAK4379354.1"/>
    </source>
</evidence>
<reference evidence="1" key="1">
    <citation type="submission" date="2023-12" db="EMBL/GenBank/DDBJ databases">
        <title>Genome assembly of Anisodus tanguticus.</title>
        <authorList>
            <person name="Wang Y.-J."/>
        </authorList>
    </citation>
    <scope>NUCLEOTIDE SEQUENCE</scope>
    <source>
        <strain evidence="1">KB-2021</strain>
        <tissue evidence="1">Leaf</tissue>
    </source>
</reference>
<dbReference type="Proteomes" id="UP001291623">
    <property type="component" value="Unassembled WGS sequence"/>
</dbReference>
<sequence length="93" mass="10732">MPFKGTSESYLHRRINRSSSDGQENRLQQFKLPESVLCIGGYLQVELLGRAQRCDIDNLFYICINCVEVRAATQSCLWRTQHPTAWRLCAQVL</sequence>
<proteinExistence type="predicted"/>
<accession>A0AAE1T0E3</accession>
<name>A0AAE1T0E3_9SOLA</name>
<organism evidence="1 2">
    <name type="scientific">Anisodus tanguticus</name>
    <dbReference type="NCBI Taxonomy" id="243964"/>
    <lineage>
        <taxon>Eukaryota</taxon>
        <taxon>Viridiplantae</taxon>
        <taxon>Streptophyta</taxon>
        <taxon>Embryophyta</taxon>
        <taxon>Tracheophyta</taxon>
        <taxon>Spermatophyta</taxon>
        <taxon>Magnoliopsida</taxon>
        <taxon>eudicotyledons</taxon>
        <taxon>Gunneridae</taxon>
        <taxon>Pentapetalae</taxon>
        <taxon>asterids</taxon>
        <taxon>lamiids</taxon>
        <taxon>Solanales</taxon>
        <taxon>Solanaceae</taxon>
        <taxon>Solanoideae</taxon>
        <taxon>Hyoscyameae</taxon>
        <taxon>Anisodus</taxon>
    </lineage>
</organism>
<dbReference type="InterPro" id="IPR055336">
    <property type="entry name" value="At4g00755-like"/>
</dbReference>
<evidence type="ECO:0000313" key="2">
    <source>
        <dbReference type="Proteomes" id="UP001291623"/>
    </source>
</evidence>
<dbReference type="AlphaFoldDB" id="A0AAE1T0E3"/>
<keyword evidence="2" id="KW-1185">Reference proteome</keyword>
<comment type="caution">
    <text evidence="1">The sequence shown here is derived from an EMBL/GenBank/DDBJ whole genome shotgun (WGS) entry which is preliminary data.</text>
</comment>
<dbReference type="EMBL" id="JAVYJV010000001">
    <property type="protein sequence ID" value="KAK4379354.1"/>
    <property type="molecule type" value="Genomic_DNA"/>
</dbReference>
<protein>
    <submittedName>
        <fullName evidence="1">Uncharacterized protein</fullName>
    </submittedName>
</protein>